<proteinExistence type="predicted"/>
<keyword evidence="4" id="KW-1185">Reference proteome</keyword>
<evidence type="ECO:0000313" key="4">
    <source>
        <dbReference type="Proteomes" id="UP000233551"/>
    </source>
</evidence>
<evidence type="ECO:0000313" key="1">
    <source>
        <dbReference type="EMBL" id="OWM74878.1"/>
    </source>
</evidence>
<organism evidence="1 3">
    <name type="scientific">Punica granatum</name>
    <name type="common">Pomegranate</name>
    <dbReference type="NCBI Taxonomy" id="22663"/>
    <lineage>
        <taxon>Eukaryota</taxon>
        <taxon>Viridiplantae</taxon>
        <taxon>Streptophyta</taxon>
        <taxon>Embryophyta</taxon>
        <taxon>Tracheophyta</taxon>
        <taxon>Spermatophyta</taxon>
        <taxon>Magnoliopsida</taxon>
        <taxon>eudicotyledons</taxon>
        <taxon>Gunneridae</taxon>
        <taxon>Pentapetalae</taxon>
        <taxon>rosids</taxon>
        <taxon>malvids</taxon>
        <taxon>Myrtales</taxon>
        <taxon>Lythraceae</taxon>
        <taxon>Punica</taxon>
    </lineage>
</organism>
<accession>A0A218WQX8</accession>
<sequence>MPGLETKKVPLGSSRLSLSFGEGFAKKKLNREHNLRTMRRVRVICSDPDATESSSDEEAALAYHKKKLELDRAVISSKNKILPIHIEEAFQEQELLFDPVTISSPVMSQDLDLAL</sequence>
<reference evidence="3" key="1">
    <citation type="journal article" date="2017" name="Plant J.">
        <title>The pomegranate (Punica granatum L.) genome and the genomics of punicalagin biosynthesis.</title>
        <authorList>
            <person name="Qin G."/>
            <person name="Xu C."/>
            <person name="Ming R."/>
            <person name="Tang H."/>
            <person name="Guyot R."/>
            <person name="Kramer E.M."/>
            <person name="Hu Y."/>
            <person name="Yi X."/>
            <person name="Qi Y."/>
            <person name="Xu X."/>
            <person name="Gao Z."/>
            <person name="Pan H."/>
            <person name="Jian J."/>
            <person name="Tian Y."/>
            <person name="Yue Z."/>
            <person name="Xu Y."/>
        </authorList>
    </citation>
    <scope>NUCLEOTIDE SEQUENCE [LARGE SCALE GENOMIC DNA]</scope>
    <source>
        <strain evidence="3">cv. Dabenzi</strain>
    </source>
</reference>
<evidence type="ECO:0000313" key="2">
    <source>
        <dbReference type="EMBL" id="PKI68319.1"/>
    </source>
</evidence>
<dbReference type="AlphaFoldDB" id="A0A218WQX8"/>
<reference evidence="1" key="2">
    <citation type="submission" date="2017-06" db="EMBL/GenBank/DDBJ databases">
        <title>The pomegranate genome and the genomics of punicalagin biosynthesis.</title>
        <authorList>
            <person name="Xu C."/>
        </authorList>
    </citation>
    <scope>NUCLEOTIDE SEQUENCE [LARGE SCALE GENOMIC DNA]</scope>
    <source>
        <tissue evidence="1">Fresh leaf</tissue>
    </source>
</reference>
<reference evidence="2 4" key="3">
    <citation type="submission" date="2017-11" db="EMBL/GenBank/DDBJ databases">
        <title>De-novo sequencing of pomegranate (Punica granatum L.) genome.</title>
        <authorList>
            <person name="Akparov Z."/>
            <person name="Amiraslanov A."/>
            <person name="Hajiyeva S."/>
            <person name="Abbasov M."/>
            <person name="Kaur K."/>
            <person name="Hamwieh A."/>
            <person name="Solovyev V."/>
            <person name="Salamov A."/>
            <person name="Braich B."/>
            <person name="Kosarev P."/>
            <person name="Mahmoud A."/>
            <person name="Hajiyev E."/>
            <person name="Babayeva S."/>
            <person name="Izzatullayeva V."/>
            <person name="Mammadov A."/>
            <person name="Mammadov A."/>
            <person name="Sharifova S."/>
            <person name="Ojaghi J."/>
            <person name="Eynullazada K."/>
            <person name="Bayramov B."/>
            <person name="Abdulazimova A."/>
            <person name="Shahmuradov I."/>
        </authorList>
    </citation>
    <scope>NUCLEOTIDE SEQUENCE [LARGE SCALE GENOMIC DNA]</scope>
    <source>
        <strain evidence="2">AG2017</strain>
        <strain evidence="4">cv. AG2017</strain>
        <tissue evidence="2">Leaf</tissue>
    </source>
</reference>
<evidence type="ECO:0000313" key="3">
    <source>
        <dbReference type="Proteomes" id="UP000197138"/>
    </source>
</evidence>
<comment type="caution">
    <text evidence="1">The sequence shown here is derived from an EMBL/GenBank/DDBJ whole genome shotgun (WGS) entry which is preliminary data.</text>
</comment>
<name>A0A218WQX8_PUNGR</name>
<protein>
    <submittedName>
        <fullName evidence="1">Uncharacterized protein</fullName>
    </submittedName>
</protein>
<dbReference type="EMBL" id="MTKT01003414">
    <property type="protein sequence ID" value="OWM74878.1"/>
    <property type="molecule type" value="Genomic_DNA"/>
</dbReference>
<dbReference type="Proteomes" id="UP000233551">
    <property type="component" value="Unassembled WGS sequence"/>
</dbReference>
<gene>
    <name evidence="1" type="ORF">CDL15_Pgr021229</name>
    <name evidence="2" type="ORF">CRG98_011227</name>
</gene>
<dbReference type="Proteomes" id="UP000197138">
    <property type="component" value="Unassembled WGS sequence"/>
</dbReference>
<dbReference type="EMBL" id="PGOL01000560">
    <property type="protein sequence ID" value="PKI68319.1"/>
    <property type="molecule type" value="Genomic_DNA"/>
</dbReference>